<name>A0A840Q8H4_9PSEU</name>
<sequence>MAGVAAVRRHGPHAVGTDFLKACERDTCGVGDHLPCLTSW</sequence>
<evidence type="ECO:0000313" key="2">
    <source>
        <dbReference type="Proteomes" id="UP000584374"/>
    </source>
</evidence>
<gene>
    <name evidence="1" type="ORF">BJ970_003575</name>
</gene>
<dbReference type="EMBL" id="JACHIW010000001">
    <property type="protein sequence ID" value="MBB5156041.1"/>
    <property type="molecule type" value="Genomic_DNA"/>
</dbReference>
<keyword evidence="2" id="KW-1185">Reference proteome</keyword>
<proteinExistence type="predicted"/>
<dbReference type="Proteomes" id="UP000584374">
    <property type="component" value="Unassembled WGS sequence"/>
</dbReference>
<comment type="caution">
    <text evidence="1">The sequence shown here is derived from an EMBL/GenBank/DDBJ whole genome shotgun (WGS) entry which is preliminary data.</text>
</comment>
<evidence type="ECO:0000313" key="1">
    <source>
        <dbReference type="EMBL" id="MBB5156041.1"/>
    </source>
</evidence>
<protein>
    <submittedName>
        <fullName evidence="1">Uncharacterized protein</fullName>
    </submittedName>
</protein>
<organism evidence="1 2">
    <name type="scientific">Saccharopolyspora phatthalungensis</name>
    <dbReference type="NCBI Taxonomy" id="664693"/>
    <lineage>
        <taxon>Bacteria</taxon>
        <taxon>Bacillati</taxon>
        <taxon>Actinomycetota</taxon>
        <taxon>Actinomycetes</taxon>
        <taxon>Pseudonocardiales</taxon>
        <taxon>Pseudonocardiaceae</taxon>
        <taxon>Saccharopolyspora</taxon>
    </lineage>
</organism>
<reference evidence="1 2" key="1">
    <citation type="submission" date="2020-08" db="EMBL/GenBank/DDBJ databases">
        <title>Sequencing the genomes of 1000 actinobacteria strains.</title>
        <authorList>
            <person name="Klenk H.-P."/>
        </authorList>
    </citation>
    <scope>NUCLEOTIDE SEQUENCE [LARGE SCALE GENOMIC DNA]</scope>
    <source>
        <strain evidence="1 2">DSM 45584</strain>
    </source>
</reference>
<accession>A0A840Q8H4</accession>
<dbReference type="AlphaFoldDB" id="A0A840Q8H4"/>